<gene>
    <name evidence="4" type="ORF">LRS13_16700</name>
</gene>
<organism evidence="4 5">
    <name type="scientific">Svornostia abyssi</name>
    <dbReference type="NCBI Taxonomy" id="2898438"/>
    <lineage>
        <taxon>Bacteria</taxon>
        <taxon>Bacillati</taxon>
        <taxon>Actinomycetota</taxon>
        <taxon>Thermoleophilia</taxon>
        <taxon>Solirubrobacterales</taxon>
        <taxon>Baekduiaceae</taxon>
        <taxon>Svornostia</taxon>
    </lineage>
</organism>
<feature type="transmembrane region" description="Helical" evidence="2">
    <location>
        <begin position="12"/>
        <end position="32"/>
    </location>
</feature>
<proteinExistence type="predicted"/>
<dbReference type="InterPro" id="IPR015943">
    <property type="entry name" value="WD40/YVTN_repeat-like_dom_sf"/>
</dbReference>
<dbReference type="InterPro" id="IPR018391">
    <property type="entry name" value="PQQ_b-propeller_rpt"/>
</dbReference>
<evidence type="ECO:0000256" key="1">
    <source>
        <dbReference type="SAM" id="MobiDB-lite"/>
    </source>
</evidence>
<dbReference type="InterPro" id="IPR002372">
    <property type="entry name" value="PQQ_rpt_dom"/>
</dbReference>
<dbReference type="EMBL" id="CP088295">
    <property type="protein sequence ID" value="UUY02336.1"/>
    <property type="molecule type" value="Genomic_DNA"/>
</dbReference>
<dbReference type="Pfam" id="PF13360">
    <property type="entry name" value="PQQ_2"/>
    <property type="match status" value="1"/>
</dbReference>
<evidence type="ECO:0000259" key="3">
    <source>
        <dbReference type="Pfam" id="PF13360"/>
    </source>
</evidence>
<dbReference type="RefSeq" id="WP_353862865.1">
    <property type="nucleotide sequence ID" value="NZ_CP088295.1"/>
</dbReference>
<keyword evidence="5" id="KW-1185">Reference proteome</keyword>
<keyword evidence="2" id="KW-1133">Transmembrane helix</keyword>
<accession>A0ABY5PCH5</accession>
<protein>
    <submittedName>
        <fullName evidence="4">PQQ-binding-like beta-propeller repeat protein</fullName>
    </submittedName>
</protein>
<dbReference type="Proteomes" id="UP001058860">
    <property type="component" value="Chromosome"/>
</dbReference>
<feature type="domain" description="Pyrrolo-quinoline quinone repeat" evidence="3">
    <location>
        <begin position="125"/>
        <end position="317"/>
    </location>
</feature>
<dbReference type="InterPro" id="IPR011047">
    <property type="entry name" value="Quinoprotein_ADH-like_sf"/>
</dbReference>
<evidence type="ECO:0000313" key="4">
    <source>
        <dbReference type="EMBL" id="UUY02336.1"/>
    </source>
</evidence>
<dbReference type="SMART" id="SM00564">
    <property type="entry name" value="PQQ"/>
    <property type="match status" value="7"/>
</dbReference>
<feature type="transmembrane region" description="Helical" evidence="2">
    <location>
        <begin position="144"/>
        <end position="164"/>
    </location>
</feature>
<feature type="region of interest" description="Disordered" evidence="1">
    <location>
        <begin position="43"/>
        <end position="65"/>
    </location>
</feature>
<dbReference type="SUPFAM" id="SSF50998">
    <property type="entry name" value="Quinoprotein alcohol dehydrogenase-like"/>
    <property type="match status" value="2"/>
</dbReference>
<keyword evidence="2" id="KW-0472">Membrane</keyword>
<reference evidence="5" key="1">
    <citation type="submission" date="2021-11" db="EMBL/GenBank/DDBJ databases">
        <title>Cultivation dependent microbiological survey of springs from the worlds oldest radium mine currently devoted to the extraction of radon-saturated water.</title>
        <authorList>
            <person name="Kapinusova G."/>
            <person name="Smrhova T."/>
            <person name="Strejcek M."/>
            <person name="Suman J."/>
            <person name="Jani K."/>
            <person name="Pajer P."/>
            <person name="Uhlik O."/>
        </authorList>
    </citation>
    <scope>NUCLEOTIDE SEQUENCE [LARGE SCALE GENOMIC DNA]</scope>
    <source>
        <strain evidence="5">J379</strain>
    </source>
</reference>
<evidence type="ECO:0000256" key="2">
    <source>
        <dbReference type="SAM" id="Phobius"/>
    </source>
</evidence>
<dbReference type="PANTHER" id="PTHR34512">
    <property type="entry name" value="CELL SURFACE PROTEIN"/>
    <property type="match status" value="1"/>
</dbReference>
<sequence>MPRLPHGRWRWVLAGIVAVVIAVIAAAAFAVLRSERDISNADVEFVETTPPTPTQTIPEEPPPRHPADDGFTWPVYGYDKARTHVLPLNRELRPPFRQAWAERGRVLLEFTPVLCGRSLFLLKNNGALYRISRLTGKVLWKRKLGYLAAASPACGGASVYALLLQRGKGIKRGRVVALTQKSGRTRWSLKLRSRAESSPLLDRGRLIFGSEDGTVYNLNAHNGNVRWRYRASGAVKGAVALADGKLFFGDYKGKLHAIRRRDGRKVWVAGTKGAGFGLSSGQFYSTPAIAYGRVYIGNTDGNVYSFASSNGKLAWRTGTGDYVYASPAVGEVAGGPPTVWLGSYDGTFYALNAKTGEKRWTRKLGSKISGSASVIGDLVFFSDLGKKSTWALGANTGKTLWKTRRGAFNPVISDGRRIYFNGYSSIFGLDPAGVRFRRR</sequence>
<keyword evidence="2" id="KW-0812">Transmembrane</keyword>
<dbReference type="Gene3D" id="2.130.10.10">
    <property type="entry name" value="YVTN repeat-like/Quinoprotein amine dehydrogenase"/>
    <property type="match status" value="2"/>
</dbReference>
<evidence type="ECO:0000313" key="5">
    <source>
        <dbReference type="Proteomes" id="UP001058860"/>
    </source>
</evidence>
<name>A0ABY5PCH5_9ACTN</name>
<dbReference type="PANTHER" id="PTHR34512:SF30">
    <property type="entry name" value="OUTER MEMBRANE PROTEIN ASSEMBLY FACTOR BAMB"/>
    <property type="match status" value="1"/>
</dbReference>